<dbReference type="Proteomes" id="UP000828390">
    <property type="component" value="Unassembled WGS sequence"/>
</dbReference>
<comment type="caution">
    <text evidence="1">The sequence shown here is derived from an EMBL/GenBank/DDBJ whole genome shotgun (WGS) entry which is preliminary data.</text>
</comment>
<keyword evidence="2" id="KW-1185">Reference proteome</keyword>
<name>A0A9D4HCX8_DREPO</name>
<reference evidence="1" key="1">
    <citation type="journal article" date="2019" name="bioRxiv">
        <title>The Genome of the Zebra Mussel, Dreissena polymorpha: A Resource for Invasive Species Research.</title>
        <authorList>
            <person name="McCartney M.A."/>
            <person name="Auch B."/>
            <person name="Kono T."/>
            <person name="Mallez S."/>
            <person name="Zhang Y."/>
            <person name="Obille A."/>
            <person name="Becker A."/>
            <person name="Abrahante J.E."/>
            <person name="Garbe J."/>
            <person name="Badalamenti J.P."/>
            <person name="Herman A."/>
            <person name="Mangelson H."/>
            <person name="Liachko I."/>
            <person name="Sullivan S."/>
            <person name="Sone E.D."/>
            <person name="Koren S."/>
            <person name="Silverstein K.A.T."/>
            <person name="Beckman K.B."/>
            <person name="Gohl D.M."/>
        </authorList>
    </citation>
    <scope>NUCLEOTIDE SEQUENCE</scope>
    <source>
        <strain evidence="1">Duluth1</strain>
        <tissue evidence="1">Whole animal</tissue>
    </source>
</reference>
<proteinExistence type="predicted"/>
<dbReference type="EMBL" id="JAIWYP010000004">
    <property type="protein sequence ID" value="KAH3831673.1"/>
    <property type="molecule type" value="Genomic_DNA"/>
</dbReference>
<reference evidence="1" key="2">
    <citation type="submission" date="2020-11" db="EMBL/GenBank/DDBJ databases">
        <authorList>
            <person name="McCartney M.A."/>
            <person name="Auch B."/>
            <person name="Kono T."/>
            <person name="Mallez S."/>
            <person name="Becker A."/>
            <person name="Gohl D.M."/>
            <person name="Silverstein K.A.T."/>
            <person name="Koren S."/>
            <person name="Bechman K.B."/>
            <person name="Herman A."/>
            <person name="Abrahante J.E."/>
            <person name="Garbe J."/>
        </authorList>
    </citation>
    <scope>NUCLEOTIDE SEQUENCE</scope>
    <source>
        <strain evidence="1">Duluth1</strain>
        <tissue evidence="1">Whole animal</tissue>
    </source>
</reference>
<protein>
    <submittedName>
        <fullName evidence="1">Uncharacterized protein</fullName>
    </submittedName>
</protein>
<organism evidence="1 2">
    <name type="scientific">Dreissena polymorpha</name>
    <name type="common">Zebra mussel</name>
    <name type="synonym">Mytilus polymorpha</name>
    <dbReference type="NCBI Taxonomy" id="45954"/>
    <lineage>
        <taxon>Eukaryota</taxon>
        <taxon>Metazoa</taxon>
        <taxon>Spiralia</taxon>
        <taxon>Lophotrochozoa</taxon>
        <taxon>Mollusca</taxon>
        <taxon>Bivalvia</taxon>
        <taxon>Autobranchia</taxon>
        <taxon>Heteroconchia</taxon>
        <taxon>Euheterodonta</taxon>
        <taxon>Imparidentia</taxon>
        <taxon>Neoheterodontei</taxon>
        <taxon>Myida</taxon>
        <taxon>Dreissenoidea</taxon>
        <taxon>Dreissenidae</taxon>
        <taxon>Dreissena</taxon>
    </lineage>
</organism>
<evidence type="ECO:0000313" key="1">
    <source>
        <dbReference type="EMBL" id="KAH3831673.1"/>
    </source>
</evidence>
<dbReference type="AlphaFoldDB" id="A0A9D4HCX8"/>
<sequence>MNYEVVPRIAINKDPDPEFSKLQLINSFPSTTTTRPSNLDELHHIPLRLNTESTNKPDAPAKHSK</sequence>
<accession>A0A9D4HCX8</accession>
<evidence type="ECO:0000313" key="2">
    <source>
        <dbReference type="Proteomes" id="UP000828390"/>
    </source>
</evidence>
<gene>
    <name evidence="1" type="ORF">DPMN_104943</name>
</gene>